<accession>A0ACC0Q942</accession>
<evidence type="ECO:0000313" key="1">
    <source>
        <dbReference type="EMBL" id="KAI8574376.1"/>
    </source>
</evidence>
<evidence type="ECO:0000313" key="2">
    <source>
        <dbReference type="Proteomes" id="UP001062846"/>
    </source>
</evidence>
<dbReference type="EMBL" id="CM046388">
    <property type="protein sequence ID" value="KAI8574376.1"/>
    <property type="molecule type" value="Genomic_DNA"/>
</dbReference>
<keyword evidence="2" id="KW-1185">Reference proteome</keyword>
<organism evidence="1 2">
    <name type="scientific">Rhododendron molle</name>
    <name type="common">Chinese azalea</name>
    <name type="synonym">Azalea mollis</name>
    <dbReference type="NCBI Taxonomy" id="49168"/>
    <lineage>
        <taxon>Eukaryota</taxon>
        <taxon>Viridiplantae</taxon>
        <taxon>Streptophyta</taxon>
        <taxon>Embryophyta</taxon>
        <taxon>Tracheophyta</taxon>
        <taxon>Spermatophyta</taxon>
        <taxon>Magnoliopsida</taxon>
        <taxon>eudicotyledons</taxon>
        <taxon>Gunneridae</taxon>
        <taxon>Pentapetalae</taxon>
        <taxon>asterids</taxon>
        <taxon>Ericales</taxon>
        <taxon>Ericaceae</taxon>
        <taxon>Ericoideae</taxon>
        <taxon>Rhodoreae</taxon>
        <taxon>Rhododendron</taxon>
    </lineage>
</organism>
<protein>
    <submittedName>
        <fullName evidence="1">Uncharacterized protein</fullName>
    </submittedName>
</protein>
<dbReference type="Proteomes" id="UP001062846">
    <property type="component" value="Chromosome 1"/>
</dbReference>
<name>A0ACC0Q942_RHOML</name>
<reference evidence="1" key="1">
    <citation type="submission" date="2022-02" db="EMBL/GenBank/DDBJ databases">
        <title>Plant Genome Project.</title>
        <authorList>
            <person name="Zhang R.-G."/>
        </authorList>
    </citation>
    <scope>NUCLEOTIDE SEQUENCE</scope>
    <source>
        <strain evidence="1">AT1</strain>
    </source>
</reference>
<proteinExistence type="predicted"/>
<sequence length="248" mass="27039">MIRCGRYQGTRQRVARRLAGPNTNEEKEPEMQIGNPTDVKHVAHIGWDGQSSADPPSWMEDFKAPQGSESAPLPVNGDSKENPENKRASSEGSSRRSSRSQNPSTKDTPELPKSTRRHSLEDGSSTAPTSPRRESSTKSRQSRRNTSESKPTRQPKGLVIGSDSPSRDLPDVPRKSSRKKAKDPTGEGSTRSSRSKAHNIPPVPYKSPFSDPGPNTEYVPGSNNGELTHSSSFRPLVREGEKGCNGIS</sequence>
<comment type="caution">
    <text evidence="1">The sequence shown here is derived from an EMBL/GenBank/DDBJ whole genome shotgun (WGS) entry which is preliminary data.</text>
</comment>
<gene>
    <name evidence="1" type="ORF">RHMOL_Rhmol01G0348800</name>
</gene>